<keyword evidence="3" id="KW-1185">Reference proteome</keyword>
<dbReference type="InterPro" id="IPR003583">
    <property type="entry name" value="Hlx-hairpin-Hlx_DNA-bd_motif"/>
</dbReference>
<dbReference type="GO" id="GO:0003677">
    <property type="term" value="F:DNA binding"/>
    <property type="evidence" value="ECO:0007669"/>
    <property type="project" value="InterPro"/>
</dbReference>
<dbReference type="GO" id="GO:0006281">
    <property type="term" value="P:DNA repair"/>
    <property type="evidence" value="ECO:0007669"/>
    <property type="project" value="InterPro"/>
</dbReference>
<name>A0A939FHY9_9ACTN</name>
<sequence>MTGRFEEHHGFMCRMLLDTVDHLTVQIDKLTARITVRLAELSTTEDDEGPGQTTLIPITDTERLDEIPGIGPNTAQVILAEIGLD</sequence>
<evidence type="ECO:0000313" key="2">
    <source>
        <dbReference type="EMBL" id="MBO0518411.1"/>
    </source>
</evidence>
<protein>
    <recommendedName>
        <fullName evidence="1">Helix-hairpin-helix DNA-binding motif class 1 domain-containing protein</fullName>
    </recommendedName>
</protein>
<dbReference type="SMART" id="SM00278">
    <property type="entry name" value="HhH1"/>
    <property type="match status" value="1"/>
</dbReference>
<accession>A0A939FHY9</accession>
<evidence type="ECO:0000313" key="3">
    <source>
        <dbReference type="Proteomes" id="UP000664167"/>
    </source>
</evidence>
<dbReference type="Proteomes" id="UP000664167">
    <property type="component" value="Unassembled WGS sequence"/>
</dbReference>
<dbReference type="AlphaFoldDB" id="A0A939FHY9"/>
<organism evidence="2 3">
    <name type="scientific">Streptomyces beijiangensis</name>
    <dbReference type="NCBI Taxonomy" id="163361"/>
    <lineage>
        <taxon>Bacteria</taxon>
        <taxon>Bacillati</taxon>
        <taxon>Actinomycetota</taxon>
        <taxon>Actinomycetes</taxon>
        <taxon>Kitasatosporales</taxon>
        <taxon>Streptomycetaceae</taxon>
        <taxon>Streptomyces</taxon>
    </lineage>
</organism>
<comment type="caution">
    <text evidence="2">The sequence shown here is derived from an EMBL/GenBank/DDBJ whole genome shotgun (WGS) entry which is preliminary data.</text>
</comment>
<evidence type="ECO:0000259" key="1">
    <source>
        <dbReference type="SMART" id="SM00278"/>
    </source>
</evidence>
<dbReference type="EMBL" id="JAFLRJ010001621">
    <property type="protein sequence ID" value="MBO0518411.1"/>
    <property type="molecule type" value="Genomic_DNA"/>
</dbReference>
<gene>
    <name evidence="2" type="ORF">J0695_42930</name>
</gene>
<reference evidence="2" key="1">
    <citation type="submission" date="2021-03" db="EMBL/GenBank/DDBJ databases">
        <title>Streptomyces poriferae sp. nov., a novel marine sponge-derived Actinobacteria species with anti-MRSA activity.</title>
        <authorList>
            <person name="Sandoval-Powers M."/>
            <person name="Kralova S."/>
            <person name="Nguyen G.-S."/>
            <person name="Fawwal D."/>
            <person name="Degnes K."/>
            <person name="Klinkenberg G."/>
            <person name="Sletta H."/>
            <person name="Wentzel A."/>
            <person name="Liles M.R."/>
        </authorList>
    </citation>
    <scope>NUCLEOTIDE SEQUENCE</scope>
    <source>
        <strain evidence="2">DSM 41794</strain>
    </source>
</reference>
<feature type="non-terminal residue" evidence="2">
    <location>
        <position position="85"/>
    </location>
</feature>
<proteinExistence type="predicted"/>
<feature type="domain" description="Helix-hairpin-helix DNA-binding motif class 1" evidence="1">
    <location>
        <begin position="62"/>
        <end position="81"/>
    </location>
</feature>